<reference evidence="2" key="2">
    <citation type="submission" date="2025-09" db="UniProtKB">
        <authorList>
            <consortium name="Ensembl"/>
        </authorList>
    </citation>
    <scope>IDENTIFICATION</scope>
</reference>
<dbReference type="Proteomes" id="UP000694419">
    <property type="component" value="Unplaced"/>
</dbReference>
<evidence type="ECO:0000256" key="1">
    <source>
        <dbReference type="SAM" id="MobiDB-lite"/>
    </source>
</evidence>
<evidence type="ECO:0000313" key="2">
    <source>
        <dbReference type="Ensembl" id="ENSCPGP00000005347.1"/>
    </source>
</evidence>
<dbReference type="AlphaFoldDB" id="A0A8C3JBQ4"/>
<feature type="region of interest" description="Disordered" evidence="1">
    <location>
        <begin position="1"/>
        <end position="31"/>
    </location>
</feature>
<sequence>MPPPSRTVMPLPRVGAVKEPGRSGLAGRAGGPGVHARASGCGYLVDPASSICLSQSLSHACVSTHGRYSETANGSLNQLWFLWSLLSRSLDNLEPIARPRGGDDPFECLPYQLSMVLSVPTMVTTGDGESGFDSGEGA</sequence>
<evidence type="ECO:0000313" key="3">
    <source>
        <dbReference type="Proteomes" id="UP000694419"/>
    </source>
</evidence>
<accession>A0A8C3JBQ4</accession>
<reference evidence="2" key="1">
    <citation type="submission" date="2025-08" db="UniProtKB">
        <authorList>
            <consortium name="Ensembl"/>
        </authorList>
    </citation>
    <scope>IDENTIFICATION</scope>
</reference>
<organism evidence="2 3">
    <name type="scientific">Calidris pygmaea</name>
    <name type="common">Spoon-billed sandpiper</name>
    <dbReference type="NCBI Taxonomy" id="425635"/>
    <lineage>
        <taxon>Eukaryota</taxon>
        <taxon>Metazoa</taxon>
        <taxon>Chordata</taxon>
        <taxon>Craniata</taxon>
        <taxon>Vertebrata</taxon>
        <taxon>Euteleostomi</taxon>
        <taxon>Archelosauria</taxon>
        <taxon>Archosauria</taxon>
        <taxon>Dinosauria</taxon>
        <taxon>Saurischia</taxon>
        <taxon>Theropoda</taxon>
        <taxon>Coelurosauria</taxon>
        <taxon>Aves</taxon>
        <taxon>Neognathae</taxon>
        <taxon>Neoaves</taxon>
        <taxon>Charadriiformes</taxon>
        <taxon>Scolopacidae</taxon>
        <taxon>Calidris</taxon>
    </lineage>
</organism>
<keyword evidence="3" id="KW-1185">Reference proteome</keyword>
<protein>
    <submittedName>
        <fullName evidence="2">Uncharacterized protein</fullName>
    </submittedName>
</protein>
<proteinExistence type="predicted"/>
<dbReference type="Ensembl" id="ENSCPGT00000005897.1">
    <property type="protein sequence ID" value="ENSCPGP00000005347.1"/>
    <property type="gene ID" value="ENSCPGG00000003881.1"/>
</dbReference>
<name>A0A8C3JBQ4_9CHAR</name>